<feature type="domain" description="EF-hand" evidence="3">
    <location>
        <begin position="229"/>
        <end position="264"/>
    </location>
</feature>
<dbReference type="EMBL" id="CM010716">
    <property type="protein sequence ID" value="RZC52909.1"/>
    <property type="molecule type" value="Genomic_DNA"/>
</dbReference>
<sequence length="290" mass="32987">MAEQFTEDQISEYKEAFTLFDEDGDGYIIAKELSSAMKSTGKNPTEDEIHNMINEVDADKNGAINFTEFLDLMAQKIKDAIKDAQSDEDEPNDAEIIMRIVQEGAFEAKMLLLLLLLLNRLTWISVLQLLVSAEMHYLRNSIEEDEVVQHSGSLKLRHFRIFHKLIPTVWRHNLEGKGFWCNMPAKAYVSDFPCLLHGDGRAANSTFVVLSCISPKELSTAMMSMGQNPTEDEIQDMINEVDADGNGAIDFPEFLELMARKMKDSEAESESDEVEVKEVFKVLKWFHFCC</sequence>
<dbReference type="Pfam" id="PF13833">
    <property type="entry name" value="EF-hand_8"/>
    <property type="match status" value="1"/>
</dbReference>
<evidence type="ECO:0000256" key="1">
    <source>
        <dbReference type="ARBA" id="ARBA00022737"/>
    </source>
</evidence>
<keyword evidence="2" id="KW-0106">Calcium</keyword>
<accession>A0A4Y7IZJ3</accession>
<dbReference type="Gramene" id="RZC52909">
    <property type="protein sequence ID" value="RZC52909"/>
    <property type="gene ID" value="C5167_021326"/>
</dbReference>
<dbReference type="InterPro" id="IPR011992">
    <property type="entry name" value="EF-hand-dom_pair"/>
</dbReference>
<feature type="domain" description="EF-hand" evidence="3">
    <location>
        <begin position="8"/>
        <end position="43"/>
    </location>
</feature>
<evidence type="ECO:0000259" key="3">
    <source>
        <dbReference type="PROSITE" id="PS50222"/>
    </source>
</evidence>
<gene>
    <name evidence="4" type="ORF">C5167_021326</name>
</gene>
<dbReference type="Proteomes" id="UP000316621">
    <property type="component" value="Chromosome 2"/>
</dbReference>
<dbReference type="PANTHER" id="PTHR23048">
    <property type="entry name" value="MYOSIN LIGHT CHAIN 1, 3"/>
    <property type="match status" value="1"/>
</dbReference>
<name>A0A4Y7IZJ3_PAPSO</name>
<evidence type="ECO:0000313" key="5">
    <source>
        <dbReference type="Proteomes" id="UP000316621"/>
    </source>
</evidence>
<evidence type="ECO:0000313" key="4">
    <source>
        <dbReference type="EMBL" id="RZC52909.1"/>
    </source>
</evidence>
<keyword evidence="5" id="KW-1185">Reference proteome</keyword>
<reference evidence="4 5" key="1">
    <citation type="journal article" date="2018" name="Science">
        <title>The opium poppy genome and morphinan production.</title>
        <authorList>
            <person name="Guo L."/>
            <person name="Winzer T."/>
            <person name="Yang X."/>
            <person name="Li Y."/>
            <person name="Ning Z."/>
            <person name="He Z."/>
            <person name="Teodor R."/>
            <person name="Lu Y."/>
            <person name="Bowser T.A."/>
            <person name="Graham I.A."/>
            <person name="Ye K."/>
        </authorList>
    </citation>
    <scope>NUCLEOTIDE SEQUENCE [LARGE SCALE GENOMIC DNA]</scope>
    <source>
        <strain evidence="5">cv. HN1</strain>
        <tissue evidence="4">Leaves</tissue>
    </source>
</reference>
<dbReference type="SUPFAM" id="SSF47473">
    <property type="entry name" value="EF-hand"/>
    <property type="match status" value="1"/>
</dbReference>
<dbReference type="GO" id="GO:0005509">
    <property type="term" value="F:calcium ion binding"/>
    <property type="evidence" value="ECO:0007669"/>
    <property type="project" value="InterPro"/>
</dbReference>
<dbReference type="PROSITE" id="PS50222">
    <property type="entry name" value="EF_HAND_2"/>
    <property type="match status" value="3"/>
</dbReference>
<dbReference type="FunFam" id="1.10.238.10:FF:000527">
    <property type="entry name" value="Calmodulin-3"/>
    <property type="match status" value="1"/>
</dbReference>
<organism evidence="4 5">
    <name type="scientific">Papaver somniferum</name>
    <name type="common">Opium poppy</name>
    <dbReference type="NCBI Taxonomy" id="3469"/>
    <lineage>
        <taxon>Eukaryota</taxon>
        <taxon>Viridiplantae</taxon>
        <taxon>Streptophyta</taxon>
        <taxon>Embryophyta</taxon>
        <taxon>Tracheophyta</taxon>
        <taxon>Spermatophyta</taxon>
        <taxon>Magnoliopsida</taxon>
        <taxon>Ranunculales</taxon>
        <taxon>Papaveraceae</taxon>
        <taxon>Papaveroideae</taxon>
        <taxon>Papaver</taxon>
    </lineage>
</organism>
<proteinExistence type="predicted"/>
<dbReference type="STRING" id="3469.A0A4Y7IZJ3"/>
<dbReference type="Pfam" id="PF13499">
    <property type="entry name" value="EF-hand_7"/>
    <property type="match status" value="1"/>
</dbReference>
<dbReference type="InterPro" id="IPR018247">
    <property type="entry name" value="EF_Hand_1_Ca_BS"/>
</dbReference>
<dbReference type="PANTHER" id="PTHR23048:SF0">
    <property type="entry name" value="CALMODULIN LIKE 3"/>
    <property type="match status" value="1"/>
</dbReference>
<protein>
    <recommendedName>
        <fullName evidence="3">EF-hand domain-containing protein</fullName>
    </recommendedName>
</protein>
<feature type="domain" description="EF-hand" evidence="3">
    <location>
        <begin position="44"/>
        <end position="79"/>
    </location>
</feature>
<dbReference type="InterPro" id="IPR002048">
    <property type="entry name" value="EF_hand_dom"/>
</dbReference>
<evidence type="ECO:0000256" key="2">
    <source>
        <dbReference type="ARBA" id="ARBA00022837"/>
    </source>
</evidence>
<keyword evidence="1" id="KW-0677">Repeat</keyword>
<dbReference type="InterPro" id="IPR050230">
    <property type="entry name" value="CALM/Myosin/TropC-like"/>
</dbReference>
<dbReference type="AlphaFoldDB" id="A0A4Y7IZJ3"/>
<dbReference type="Gene3D" id="1.10.238.10">
    <property type="entry name" value="EF-hand"/>
    <property type="match status" value="4"/>
</dbReference>
<dbReference type="CDD" id="cd00051">
    <property type="entry name" value="EFh"/>
    <property type="match status" value="2"/>
</dbReference>
<dbReference type="PROSITE" id="PS00018">
    <property type="entry name" value="EF_HAND_1"/>
    <property type="match status" value="2"/>
</dbReference>
<dbReference type="FunFam" id="1.10.238.10:FF:000100">
    <property type="entry name" value="Calmodulin 1"/>
    <property type="match status" value="1"/>
</dbReference>
<dbReference type="SMART" id="SM00054">
    <property type="entry name" value="EFh"/>
    <property type="match status" value="3"/>
</dbReference>
<dbReference type="GO" id="GO:0016460">
    <property type="term" value="C:myosin II complex"/>
    <property type="evidence" value="ECO:0007669"/>
    <property type="project" value="TreeGrafter"/>
</dbReference>